<dbReference type="SUPFAM" id="SSF46785">
    <property type="entry name" value="Winged helix' DNA-binding domain"/>
    <property type="match status" value="1"/>
</dbReference>
<evidence type="ECO:0000259" key="5">
    <source>
        <dbReference type="PROSITE" id="PS50931"/>
    </source>
</evidence>
<name>N6YVV4_THASP</name>
<dbReference type="PRINTS" id="PR00039">
    <property type="entry name" value="HTHLYSR"/>
</dbReference>
<organism evidence="6 7">
    <name type="scientific">Thauera aminoaromatica S2</name>
    <dbReference type="NCBI Taxonomy" id="1234381"/>
    <lineage>
        <taxon>Bacteria</taxon>
        <taxon>Pseudomonadati</taxon>
        <taxon>Pseudomonadota</taxon>
        <taxon>Betaproteobacteria</taxon>
        <taxon>Rhodocyclales</taxon>
        <taxon>Zoogloeaceae</taxon>
        <taxon>Thauera</taxon>
    </lineage>
</organism>
<keyword evidence="4" id="KW-0804">Transcription</keyword>
<dbReference type="Proteomes" id="UP000013042">
    <property type="component" value="Unassembled WGS sequence"/>
</dbReference>
<dbReference type="InterPro" id="IPR036390">
    <property type="entry name" value="WH_DNA-bd_sf"/>
</dbReference>
<reference evidence="6 7" key="1">
    <citation type="submission" date="2012-09" db="EMBL/GenBank/DDBJ databases">
        <title>Draft Genome Sequences of 6 Strains from Genus Thauera.</title>
        <authorList>
            <person name="Liu B."/>
            <person name="Shapleigh J.P."/>
            <person name="Frostegard A.H."/>
        </authorList>
    </citation>
    <scope>NUCLEOTIDE SEQUENCE [LARGE SCALE GENOMIC DNA]</scope>
    <source>
        <strain evidence="6 7">S2</strain>
    </source>
</reference>
<dbReference type="AlphaFoldDB" id="N6YVV4"/>
<dbReference type="FunFam" id="1.10.10.10:FF:000001">
    <property type="entry name" value="LysR family transcriptional regulator"/>
    <property type="match status" value="1"/>
</dbReference>
<dbReference type="GO" id="GO:0003677">
    <property type="term" value="F:DNA binding"/>
    <property type="evidence" value="ECO:0007669"/>
    <property type="project" value="UniProtKB-KW"/>
</dbReference>
<evidence type="ECO:0000313" key="6">
    <source>
        <dbReference type="EMBL" id="ENO86263.1"/>
    </source>
</evidence>
<evidence type="ECO:0000256" key="4">
    <source>
        <dbReference type="ARBA" id="ARBA00023163"/>
    </source>
</evidence>
<evidence type="ECO:0000256" key="2">
    <source>
        <dbReference type="ARBA" id="ARBA00023015"/>
    </source>
</evidence>
<dbReference type="Gene3D" id="3.40.190.10">
    <property type="entry name" value="Periplasmic binding protein-like II"/>
    <property type="match status" value="2"/>
</dbReference>
<dbReference type="InterPro" id="IPR005119">
    <property type="entry name" value="LysR_subst-bd"/>
</dbReference>
<dbReference type="Pfam" id="PF00126">
    <property type="entry name" value="HTH_1"/>
    <property type="match status" value="1"/>
</dbReference>
<dbReference type="Pfam" id="PF03466">
    <property type="entry name" value="LysR_substrate"/>
    <property type="match status" value="1"/>
</dbReference>
<dbReference type="PANTHER" id="PTHR30579">
    <property type="entry name" value="TRANSCRIPTIONAL REGULATOR"/>
    <property type="match status" value="1"/>
</dbReference>
<dbReference type="GO" id="GO:0003700">
    <property type="term" value="F:DNA-binding transcription factor activity"/>
    <property type="evidence" value="ECO:0007669"/>
    <property type="project" value="InterPro"/>
</dbReference>
<protein>
    <submittedName>
        <fullName evidence="6">LysR family transcriptional regulator</fullName>
    </submittedName>
</protein>
<keyword evidence="2" id="KW-0805">Transcription regulation</keyword>
<feature type="domain" description="HTH lysR-type" evidence="5">
    <location>
        <begin position="4"/>
        <end position="61"/>
    </location>
</feature>
<comment type="caution">
    <text evidence="6">The sequence shown here is derived from an EMBL/GenBank/DDBJ whole genome shotgun (WGS) entry which is preliminary data.</text>
</comment>
<dbReference type="EMBL" id="AMXD01000037">
    <property type="protein sequence ID" value="ENO86263.1"/>
    <property type="molecule type" value="Genomic_DNA"/>
</dbReference>
<comment type="similarity">
    <text evidence="1">Belongs to the LysR transcriptional regulatory family.</text>
</comment>
<keyword evidence="3" id="KW-0238">DNA-binding</keyword>
<dbReference type="Gene3D" id="1.10.10.10">
    <property type="entry name" value="Winged helix-like DNA-binding domain superfamily/Winged helix DNA-binding domain"/>
    <property type="match status" value="1"/>
</dbReference>
<evidence type="ECO:0000313" key="7">
    <source>
        <dbReference type="Proteomes" id="UP000013042"/>
    </source>
</evidence>
<dbReference type="SUPFAM" id="SSF53850">
    <property type="entry name" value="Periplasmic binding protein-like II"/>
    <property type="match status" value="1"/>
</dbReference>
<accession>N6YVV4</accession>
<dbReference type="InterPro" id="IPR036388">
    <property type="entry name" value="WH-like_DNA-bd_sf"/>
</dbReference>
<dbReference type="RefSeq" id="WP_004304840.1">
    <property type="nucleotide sequence ID" value="NZ_AMXD01000037.1"/>
</dbReference>
<evidence type="ECO:0000256" key="3">
    <source>
        <dbReference type="ARBA" id="ARBA00023125"/>
    </source>
</evidence>
<sequence length="283" mass="30709">MLNLPTELLRTFIKAVDLGSFTRAGDAVGRTQSAVSLQMRRLEELLGAQLFERGTHRVKLTEEGATLAGYARRLLALNDEAVASLRRPRVAGCVRLGAPHEYMASLLPTILGKFAQSHPGVTLEVTCDLSKNLLERQQKGEFDLVIALHDQGQSDGGTQVHTEPLVWIGSVDHARHEQQPLSLVLAPPPCIYRNRILQTLGRLDRGWRIAYTSSSYSGILAAVRAGLGVTLLAESTVPTGVRRLGEREGFPEMGALDVCVHGSRENASEAADCLAEYVACSFG</sequence>
<dbReference type="InterPro" id="IPR000847">
    <property type="entry name" value="LysR_HTH_N"/>
</dbReference>
<dbReference type="InterPro" id="IPR050176">
    <property type="entry name" value="LTTR"/>
</dbReference>
<dbReference type="PROSITE" id="PS50931">
    <property type="entry name" value="HTH_LYSR"/>
    <property type="match status" value="1"/>
</dbReference>
<evidence type="ECO:0000256" key="1">
    <source>
        <dbReference type="ARBA" id="ARBA00009437"/>
    </source>
</evidence>
<proteinExistence type="inferred from homology"/>
<gene>
    <name evidence="6" type="ORF">C665_07990</name>
</gene>
<dbReference type="PANTHER" id="PTHR30579:SF7">
    <property type="entry name" value="HTH-TYPE TRANSCRIPTIONAL REGULATOR LRHA-RELATED"/>
    <property type="match status" value="1"/>
</dbReference>